<dbReference type="GO" id="GO:0042138">
    <property type="term" value="P:meiotic DNA double-strand break formation"/>
    <property type="evidence" value="ECO:0007669"/>
    <property type="project" value="InterPro"/>
</dbReference>
<dbReference type="CDD" id="cd00223">
    <property type="entry name" value="TOPRIM_TopoIIB_SPO"/>
    <property type="match status" value="1"/>
</dbReference>
<dbReference type="PRINTS" id="PR01551">
    <property type="entry name" value="SPO11HOMOLOG"/>
</dbReference>
<dbReference type="PROSITE" id="PS52041">
    <property type="entry name" value="TOPO_IIB"/>
    <property type="match status" value="1"/>
</dbReference>
<dbReference type="EMBL" id="KB311873">
    <property type="protein sequence ID" value="ELT88325.1"/>
    <property type="molecule type" value="Genomic_DNA"/>
</dbReference>
<reference evidence="16" key="3">
    <citation type="submission" date="2015-06" db="UniProtKB">
        <authorList>
            <consortium name="EnsemblMetazoa"/>
        </authorList>
    </citation>
    <scope>IDENTIFICATION</scope>
</reference>
<keyword evidence="8 12" id="KW-0799">Topoisomerase</keyword>
<dbReference type="GO" id="GO:0003677">
    <property type="term" value="F:DNA binding"/>
    <property type="evidence" value="ECO:0007669"/>
    <property type="project" value="UniProtKB-UniRule"/>
</dbReference>
<evidence type="ECO:0000313" key="15">
    <source>
        <dbReference type="EMBL" id="ELT88325.1"/>
    </source>
</evidence>
<evidence type="ECO:0000256" key="1">
    <source>
        <dbReference type="ARBA" id="ARBA00000185"/>
    </source>
</evidence>
<comment type="similarity">
    <text evidence="4 12">Belongs to the TOP6A family.</text>
</comment>
<dbReference type="Gene3D" id="3.40.1360.10">
    <property type="match status" value="1"/>
</dbReference>
<proteinExistence type="inferred from homology"/>
<dbReference type="GO" id="GO:0000228">
    <property type="term" value="C:nuclear chromosome"/>
    <property type="evidence" value="ECO:0007669"/>
    <property type="project" value="TreeGrafter"/>
</dbReference>
<dbReference type="EnsemblMetazoa" id="CapteT89794">
    <property type="protein sequence ID" value="CapteP89794"/>
    <property type="gene ID" value="CapteG89794"/>
</dbReference>
<dbReference type="InterPro" id="IPR013048">
    <property type="entry name" value="Meiotic_Spo11"/>
</dbReference>
<evidence type="ECO:0000259" key="13">
    <source>
        <dbReference type="Pfam" id="PF04406"/>
    </source>
</evidence>
<comment type="cofactor">
    <cofactor evidence="2">
        <name>Mg(2+)</name>
        <dbReference type="ChEBI" id="CHEBI:18420"/>
    </cofactor>
</comment>
<dbReference type="FunFam" id="3.40.1360.10:FF:000003">
    <property type="entry name" value="DNA topoisomerase 6 subunit A"/>
    <property type="match status" value="1"/>
</dbReference>
<gene>
    <name evidence="15" type="ORF">CAPTEDRAFT_89794</name>
</gene>
<keyword evidence="17" id="KW-1185">Reference proteome</keyword>
<protein>
    <recommendedName>
        <fullName evidence="5">DNA topoisomerase (ATP-hydrolyzing)</fullName>
        <ecNumber evidence="5">5.6.2.2</ecNumber>
    </recommendedName>
</protein>
<comment type="catalytic activity">
    <reaction evidence="1 12">
        <text>ATP-dependent breakage, passage and rejoining of double-stranded DNA.</text>
        <dbReference type="EC" id="5.6.2.2"/>
    </reaction>
</comment>
<dbReference type="EC" id="5.6.2.2" evidence="5"/>
<dbReference type="GO" id="GO:0000706">
    <property type="term" value="P:meiotic DNA double-strand break processing"/>
    <property type="evidence" value="ECO:0007669"/>
    <property type="project" value="TreeGrafter"/>
</dbReference>
<evidence type="ECO:0000256" key="2">
    <source>
        <dbReference type="ARBA" id="ARBA00001946"/>
    </source>
</evidence>
<evidence type="ECO:0000256" key="7">
    <source>
        <dbReference type="ARBA" id="ARBA00022842"/>
    </source>
</evidence>
<dbReference type="EMBL" id="AMQN01003458">
    <property type="status" value="NOT_ANNOTATED_CDS"/>
    <property type="molecule type" value="Genomic_DNA"/>
</dbReference>
<dbReference type="AlphaFoldDB" id="R7TAB1"/>
<reference evidence="15 17" key="2">
    <citation type="journal article" date="2013" name="Nature">
        <title>Insights into bilaterian evolution from three spiralian genomes.</title>
        <authorList>
            <person name="Simakov O."/>
            <person name="Marletaz F."/>
            <person name="Cho S.J."/>
            <person name="Edsinger-Gonzales E."/>
            <person name="Havlak P."/>
            <person name="Hellsten U."/>
            <person name="Kuo D.H."/>
            <person name="Larsson T."/>
            <person name="Lv J."/>
            <person name="Arendt D."/>
            <person name="Savage R."/>
            <person name="Osoegawa K."/>
            <person name="de Jong P."/>
            <person name="Grimwood J."/>
            <person name="Chapman J.A."/>
            <person name="Shapiro H."/>
            <person name="Aerts A."/>
            <person name="Otillar R.P."/>
            <person name="Terry A.Y."/>
            <person name="Boore J.L."/>
            <person name="Grigoriev I.V."/>
            <person name="Lindberg D.R."/>
            <person name="Seaver E.C."/>
            <person name="Weisblat D.A."/>
            <person name="Putnam N.H."/>
            <person name="Rokhsar D.S."/>
        </authorList>
    </citation>
    <scope>NUCLEOTIDE SEQUENCE</scope>
    <source>
        <strain evidence="15 17">I ESC-2004</strain>
    </source>
</reference>
<feature type="domain" description="Spo11/DNA topoisomerase VI subunit A N-terminal" evidence="13">
    <location>
        <begin position="77"/>
        <end position="138"/>
    </location>
</feature>
<dbReference type="FunCoup" id="R7TAB1">
    <property type="interactions" value="103"/>
</dbReference>
<name>R7TAB1_CAPTE</name>
<feature type="domain" description="Topoisomerase 6 subunit A/Spo11 TOPRIM" evidence="14">
    <location>
        <begin position="187"/>
        <end position="358"/>
    </location>
</feature>
<evidence type="ECO:0000256" key="8">
    <source>
        <dbReference type="ARBA" id="ARBA00023029"/>
    </source>
</evidence>
<organism evidence="15">
    <name type="scientific">Capitella teleta</name>
    <name type="common">Polychaete worm</name>
    <dbReference type="NCBI Taxonomy" id="283909"/>
    <lineage>
        <taxon>Eukaryota</taxon>
        <taxon>Metazoa</taxon>
        <taxon>Spiralia</taxon>
        <taxon>Lophotrochozoa</taxon>
        <taxon>Annelida</taxon>
        <taxon>Polychaeta</taxon>
        <taxon>Sedentaria</taxon>
        <taxon>Scolecida</taxon>
        <taxon>Capitellidae</taxon>
        <taxon>Capitella</taxon>
    </lineage>
</organism>
<dbReference type="GO" id="GO:0046872">
    <property type="term" value="F:metal ion binding"/>
    <property type="evidence" value="ECO:0007669"/>
    <property type="project" value="UniProtKB-KW"/>
</dbReference>
<keyword evidence="6" id="KW-0479">Metal-binding</keyword>
<dbReference type="InterPro" id="IPR034136">
    <property type="entry name" value="TOPRIM_Topo6A/Spo11"/>
</dbReference>
<reference evidence="17" key="1">
    <citation type="submission" date="2012-12" db="EMBL/GenBank/DDBJ databases">
        <authorList>
            <person name="Hellsten U."/>
            <person name="Grimwood J."/>
            <person name="Chapman J.A."/>
            <person name="Shapiro H."/>
            <person name="Aerts A."/>
            <person name="Otillar R.P."/>
            <person name="Terry A.Y."/>
            <person name="Boore J.L."/>
            <person name="Simakov O."/>
            <person name="Marletaz F."/>
            <person name="Cho S.-J."/>
            <person name="Edsinger-Gonzales E."/>
            <person name="Havlak P."/>
            <person name="Kuo D.-H."/>
            <person name="Larsson T."/>
            <person name="Lv J."/>
            <person name="Arendt D."/>
            <person name="Savage R."/>
            <person name="Osoegawa K."/>
            <person name="de Jong P."/>
            <person name="Lindberg D.R."/>
            <person name="Seaver E.C."/>
            <person name="Weisblat D.A."/>
            <person name="Putnam N.H."/>
            <person name="Grigoriev I.V."/>
            <person name="Rokhsar D.S."/>
        </authorList>
    </citation>
    <scope>NUCLEOTIDE SEQUENCE</scope>
    <source>
        <strain evidence="17">I ESC-2004</strain>
    </source>
</reference>
<keyword evidence="11" id="KW-0539">Nucleus</keyword>
<dbReference type="Pfam" id="PF04406">
    <property type="entry name" value="TP6A_N"/>
    <property type="match status" value="1"/>
</dbReference>
<feature type="active site" description="O-(5'-phospho-DNA)-tyrosine intermediate" evidence="12">
    <location>
        <position position="106"/>
    </location>
</feature>
<comment type="subcellular location">
    <subcellularLocation>
        <location evidence="3">Nucleus</location>
    </subcellularLocation>
</comment>
<dbReference type="GO" id="GO:0007131">
    <property type="term" value="P:reciprocal meiotic recombination"/>
    <property type="evidence" value="ECO:0007669"/>
    <property type="project" value="TreeGrafter"/>
</dbReference>
<dbReference type="OMA" id="IETAGMF"/>
<dbReference type="PANTHER" id="PTHR10848">
    <property type="entry name" value="MEIOTIC RECOMBINATION PROTEIN SPO11"/>
    <property type="match status" value="1"/>
</dbReference>
<evidence type="ECO:0000256" key="5">
    <source>
        <dbReference type="ARBA" id="ARBA00012895"/>
    </source>
</evidence>
<evidence type="ECO:0000256" key="12">
    <source>
        <dbReference type="PROSITE-ProRule" id="PRU01385"/>
    </source>
</evidence>
<dbReference type="OrthoDB" id="5377392at2759"/>
<dbReference type="STRING" id="283909.R7TAB1"/>
<dbReference type="Gene3D" id="1.10.10.10">
    <property type="entry name" value="Winged helix-like DNA-binding domain superfamily/Winged helix DNA-binding domain"/>
    <property type="match status" value="1"/>
</dbReference>
<keyword evidence="7" id="KW-0460">Magnesium</keyword>
<dbReference type="SUPFAM" id="SSF56726">
    <property type="entry name" value="DNA topoisomerase IV, alpha subunit"/>
    <property type="match status" value="1"/>
</dbReference>
<evidence type="ECO:0000256" key="6">
    <source>
        <dbReference type="ARBA" id="ARBA00022723"/>
    </source>
</evidence>
<evidence type="ECO:0000256" key="9">
    <source>
        <dbReference type="ARBA" id="ARBA00023125"/>
    </source>
</evidence>
<evidence type="ECO:0000256" key="4">
    <source>
        <dbReference type="ARBA" id="ARBA00006559"/>
    </source>
</evidence>
<dbReference type="InterPro" id="IPR002815">
    <property type="entry name" value="Spo11/TopoVI_A"/>
</dbReference>
<evidence type="ECO:0000256" key="11">
    <source>
        <dbReference type="ARBA" id="ARBA00023242"/>
    </source>
</evidence>
<sequence length="364" mass="41015">MGDYVTILITRSADVLRRVEAVVASVIDSVSKNEPPILVSHNRTTWNNISFDPSKGLVMNYSPSVKTIRLNSANSAQKFALTMKVLSKVHQLVRTDTFCTKRELYYQDVKLFPGQSTLDDIVDDVACMLQVPRWNLHILATSKGLVAGDLFFTSGDGEHIDCSSTGTGVLIPNHVQGISNLQTEAEFVLVVEKDATFQLLLDQKLRQYVGPHILITGKGFPDVNTRLFVRLLWQHFRLPTLCLVDADPHGLEIMSTYKYGSKAQSFEANHLTVPSLRWLGILPSEVQRLIPSTNGLMQLTERDIKKANELLTRPYLSAQPLWKTEIEYLIKTKMKAEIQCLSQIAIDFLSNIYLPNKIRNSSWL</sequence>
<dbReference type="PRINTS" id="PR01550">
    <property type="entry name" value="TOP6AFAMILY"/>
</dbReference>
<evidence type="ECO:0000256" key="10">
    <source>
        <dbReference type="ARBA" id="ARBA00023235"/>
    </source>
</evidence>
<dbReference type="Pfam" id="PF21180">
    <property type="entry name" value="TOP6A-Spo11_Toprim"/>
    <property type="match status" value="1"/>
</dbReference>
<keyword evidence="10 12" id="KW-0413">Isomerase</keyword>
<dbReference type="GO" id="GO:0003918">
    <property type="term" value="F:DNA topoisomerase type II (double strand cut, ATP-hydrolyzing) activity"/>
    <property type="evidence" value="ECO:0007669"/>
    <property type="project" value="UniProtKB-UniRule"/>
</dbReference>
<evidence type="ECO:0000313" key="16">
    <source>
        <dbReference type="EnsemblMetazoa" id="CapteP89794"/>
    </source>
</evidence>
<evidence type="ECO:0000256" key="3">
    <source>
        <dbReference type="ARBA" id="ARBA00004123"/>
    </source>
</evidence>
<dbReference type="InterPro" id="IPR036078">
    <property type="entry name" value="Spo11/TopoVI_A_sf"/>
</dbReference>
<accession>R7TAB1</accession>
<dbReference type="InterPro" id="IPR036388">
    <property type="entry name" value="WH-like_DNA-bd_sf"/>
</dbReference>
<evidence type="ECO:0000259" key="14">
    <source>
        <dbReference type="Pfam" id="PF21180"/>
    </source>
</evidence>
<dbReference type="PANTHER" id="PTHR10848:SF0">
    <property type="entry name" value="MEIOTIC RECOMBINATION PROTEIN SPO11"/>
    <property type="match status" value="1"/>
</dbReference>
<dbReference type="Proteomes" id="UP000014760">
    <property type="component" value="Unassembled WGS sequence"/>
</dbReference>
<dbReference type="GO" id="GO:0005524">
    <property type="term" value="F:ATP binding"/>
    <property type="evidence" value="ECO:0007669"/>
    <property type="project" value="InterPro"/>
</dbReference>
<keyword evidence="9 12" id="KW-0238">DNA-binding</keyword>
<dbReference type="HOGENOM" id="CLU_037229_1_1_1"/>
<evidence type="ECO:0000313" key="17">
    <source>
        <dbReference type="Proteomes" id="UP000014760"/>
    </source>
</evidence>
<dbReference type="InterPro" id="IPR013049">
    <property type="entry name" value="Spo11/TopoVI_A_N"/>
</dbReference>